<dbReference type="EMBL" id="OA883457">
    <property type="protein sequence ID" value="CAD7278951.1"/>
    <property type="molecule type" value="Genomic_DNA"/>
</dbReference>
<reference evidence="6" key="1">
    <citation type="submission" date="2020-11" db="EMBL/GenBank/DDBJ databases">
        <authorList>
            <person name="Tran Van P."/>
        </authorList>
    </citation>
    <scope>NUCLEOTIDE SEQUENCE</scope>
</reference>
<name>A0A7R9GDV6_9CRUS</name>
<dbReference type="InterPro" id="IPR007941">
    <property type="entry name" value="DUF726"/>
</dbReference>
<gene>
    <name evidence="6" type="ORF">NMOB1V02_LOCUS6640</name>
</gene>
<proteinExistence type="predicted"/>
<feature type="transmembrane region" description="Helical" evidence="5">
    <location>
        <begin position="66"/>
        <end position="91"/>
    </location>
</feature>
<evidence type="ECO:0000256" key="2">
    <source>
        <dbReference type="ARBA" id="ARBA00022692"/>
    </source>
</evidence>
<evidence type="ECO:0000256" key="3">
    <source>
        <dbReference type="ARBA" id="ARBA00022989"/>
    </source>
</evidence>
<evidence type="ECO:0000256" key="1">
    <source>
        <dbReference type="ARBA" id="ARBA00004141"/>
    </source>
</evidence>
<dbReference type="Pfam" id="PF05277">
    <property type="entry name" value="DUF726"/>
    <property type="match status" value="1"/>
</dbReference>
<evidence type="ECO:0000256" key="4">
    <source>
        <dbReference type="ARBA" id="ARBA00023136"/>
    </source>
</evidence>
<keyword evidence="4 5" id="KW-0472">Membrane</keyword>
<dbReference type="PANTHER" id="PTHR17920:SF3">
    <property type="entry name" value="TRANSMEMBRANE AND COILED-COIL DOMAIN-CONTAINING PROTEIN 4"/>
    <property type="match status" value="1"/>
</dbReference>
<keyword evidence="2 5" id="KW-0812">Transmembrane</keyword>
<evidence type="ECO:0000256" key="5">
    <source>
        <dbReference type="SAM" id="Phobius"/>
    </source>
</evidence>
<protein>
    <submittedName>
        <fullName evidence="6">Uncharacterized protein</fullName>
    </submittedName>
</protein>
<dbReference type="AlphaFoldDB" id="A0A7R9GDV6"/>
<sequence>MAFAVNLPSTKEEKLEKQKKQRNQKIKKYALIGVATVGGGALVGLTGGLAAPLIGAGVGTLLGGAGAAAAISSTTGMAVVGSMFGVAGAGLTGFKMQKRVGDVEEFAFDYLTEGTELHITIAVSGWLSEKSNLTSVSIPWRTLYNSRIYRKILVK</sequence>
<feature type="transmembrane region" description="Helical" evidence="5">
    <location>
        <begin position="29"/>
        <end position="54"/>
    </location>
</feature>
<accession>A0A7R9GDV6</accession>
<keyword evidence="7" id="KW-1185">Reference proteome</keyword>
<dbReference type="EMBL" id="CAJPEX010001420">
    <property type="protein sequence ID" value="CAG0919103.1"/>
    <property type="molecule type" value="Genomic_DNA"/>
</dbReference>
<dbReference type="OrthoDB" id="277931at2759"/>
<evidence type="ECO:0000313" key="7">
    <source>
        <dbReference type="Proteomes" id="UP000678499"/>
    </source>
</evidence>
<organism evidence="6">
    <name type="scientific">Notodromas monacha</name>
    <dbReference type="NCBI Taxonomy" id="399045"/>
    <lineage>
        <taxon>Eukaryota</taxon>
        <taxon>Metazoa</taxon>
        <taxon>Ecdysozoa</taxon>
        <taxon>Arthropoda</taxon>
        <taxon>Crustacea</taxon>
        <taxon>Oligostraca</taxon>
        <taxon>Ostracoda</taxon>
        <taxon>Podocopa</taxon>
        <taxon>Podocopida</taxon>
        <taxon>Cypridocopina</taxon>
        <taxon>Cypridoidea</taxon>
        <taxon>Cyprididae</taxon>
        <taxon>Notodromas</taxon>
    </lineage>
</organism>
<dbReference type="PANTHER" id="PTHR17920">
    <property type="entry name" value="TRANSMEMBRANE AND COILED-COIL DOMAIN-CONTAINING PROTEIN 4 TMCO4"/>
    <property type="match status" value="1"/>
</dbReference>
<evidence type="ECO:0000313" key="6">
    <source>
        <dbReference type="EMBL" id="CAD7278951.1"/>
    </source>
</evidence>
<dbReference type="GO" id="GO:0016020">
    <property type="term" value="C:membrane"/>
    <property type="evidence" value="ECO:0007669"/>
    <property type="project" value="UniProtKB-SubCell"/>
</dbReference>
<comment type="subcellular location">
    <subcellularLocation>
        <location evidence="1">Membrane</location>
        <topology evidence="1">Multi-pass membrane protein</topology>
    </subcellularLocation>
</comment>
<dbReference type="Proteomes" id="UP000678499">
    <property type="component" value="Unassembled WGS sequence"/>
</dbReference>
<keyword evidence="3 5" id="KW-1133">Transmembrane helix</keyword>